<keyword evidence="3" id="KW-1185">Reference proteome</keyword>
<reference evidence="2" key="1">
    <citation type="submission" date="2022-07" db="EMBL/GenBank/DDBJ databases">
        <title>The genome of Lyophyllum shimeji provides insight into the initial evolution of ectomycorrhizal fungal genome.</title>
        <authorList>
            <person name="Kobayashi Y."/>
            <person name="Shibata T."/>
            <person name="Hirakawa H."/>
            <person name="Shigenobu S."/>
            <person name="Nishiyama T."/>
            <person name="Yamada A."/>
            <person name="Hasebe M."/>
            <person name="Kawaguchi M."/>
        </authorList>
    </citation>
    <scope>NUCLEOTIDE SEQUENCE</scope>
    <source>
        <strain evidence="2">AT787</strain>
    </source>
</reference>
<proteinExistence type="predicted"/>
<evidence type="ECO:0000256" key="1">
    <source>
        <dbReference type="SAM" id="MobiDB-lite"/>
    </source>
</evidence>
<sequence length="116" mass="13276">MTLGPHRKTRQEKAANDEKEEKRKRRNKSRLALSCWPISRPIPPAYNPSNEQKPCRTIILRTIEVAAHCSPPVVAKYVKITTYPIVLRLEQHLPFSFTGWIACSLHSPSGYIVQNN</sequence>
<name>A0A9P3PT92_LYOSH</name>
<accession>A0A9P3PT92</accession>
<dbReference type="EMBL" id="BRPK01000010">
    <property type="protein sequence ID" value="GLB41600.1"/>
    <property type="molecule type" value="Genomic_DNA"/>
</dbReference>
<feature type="region of interest" description="Disordered" evidence="1">
    <location>
        <begin position="1"/>
        <end position="29"/>
    </location>
</feature>
<organism evidence="2 3">
    <name type="scientific">Lyophyllum shimeji</name>
    <name type="common">Hon-shimeji</name>
    <name type="synonym">Tricholoma shimeji</name>
    <dbReference type="NCBI Taxonomy" id="47721"/>
    <lineage>
        <taxon>Eukaryota</taxon>
        <taxon>Fungi</taxon>
        <taxon>Dikarya</taxon>
        <taxon>Basidiomycota</taxon>
        <taxon>Agaricomycotina</taxon>
        <taxon>Agaricomycetes</taxon>
        <taxon>Agaricomycetidae</taxon>
        <taxon>Agaricales</taxon>
        <taxon>Tricholomatineae</taxon>
        <taxon>Lyophyllaceae</taxon>
        <taxon>Lyophyllum</taxon>
    </lineage>
</organism>
<comment type="caution">
    <text evidence="2">The sequence shown here is derived from an EMBL/GenBank/DDBJ whole genome shotgun (WGS) entry which is preliminary data.</text>
</comment>
<protein>
    <submittedName>
        <fullName evidence="2">Uncharacterized protein</fullName>
    </submittedName>
</protein>
<evidence type="ECO:0000313" key="3">
    <source>
        <dbReference type="Proteomes" id="UP001063166"/>
    </source>
</evidence>
<feature type="compositionally biased region" description="Basic and acidic residues" evidence="1">
    <location>
        <begin position="11"/>
        <end position="21"/>
    </location>
</feature>
<feature type="compositionally biased region" description="Basic residues" evidence="1">
    <location>
        <begin position="1"/>
        <end position="10"/>
    </location>
</feature>
<evidence type="ECO:0000313" key="2">
    <source>
        <dbReference type="EMBL" id="GLB41600.1"/>
    </source>
</evidence>
<dbReference type="Proteomes" id="UP001063166">
    <property type="component" value="Unassembled WGS sequence"/>
</dbReference>
<dbReference type="AlphaFoldDB" id="A0A9P3PT92"/>
<gene>
    <name evidence="2" type="ORF">LshimejAT787_1002000</name>
</gene>